<reference evidence="5" key="1">
    <citation type="journal article" date="2023" name="bioRxiv">
        <title>Scaffold-level genome assemblies of two parasitoid biocontrol wasps reveal the parthenogenesis mechanism and an associated novel virus.</title>
        <authorList>
            <person name="Inwood S."/>
            <person name="Skelly J."/>
            <person name="Guhlin J."/>
            <person name="Harrop T."/>
            <person name="Goldson S."/>
            <person name="Dearden P."/>
        </authorList>
    </citation>
    <scope>NUCLEOTIDE SEQUENCE</scope>
    <source>
        <strain evidence="5">Lincoln</strain>
        <tissue evidence="5">Whole body</tissue>
    </source>
</reference>
<dbReference type="GO" id="GO:0048244">
    <property type="term" value="F:phytanoyl-CoA dioxygenase activity"/>
    <property type="evidence" value="ECO:0007669"/>
    <property type="project" value="UniProtKB-EC"/>
</dbReference>
<proteinExistence type="inferred from homology"/>
<dbReference type="GO" id="GO:0001561">
    <property type="term" value="P:fatty acid alpha-oxidation"/>
    <property type="evidence" value="ECO:0007669"/>
    <property type="project" value="InterPro"/>
</dbReference>
<dbReference type="EMBL" id="JAQQBR010000006">
    <property type="protein sequence ID" value="KAK0174652.1"/>
    <property type="molecule type" value="Genomic_DNA"/>
</dbReference>
<dbReference type="Gene3D" id="2.60.120.620">
    <property type="entry name" value="q2cbj1_9rhob like domain"/>
    <property type="match status" value="1"/>
</dbReference>
<dbReference type="Pfam" id="PF05721">
    <property type="entry name" value="PhyH"/>
    <property type="match status" value="1"/>
</dbReference>
<dbReference type="PANTHER" id="PTHR21308">
    <property type="entry name" value="PHYTANOYL-COA ALPHA-HYDROXYLASE"/>
    <property type="match status" value="1"/>
</dbReference>
<dbReference type="PANTHER" id="PTHR21308:SF1">
    <property type="entry name" value="PHYTANOYL-COA DIOXYGENASE, PEROXISOMAL"/>
    <property type="match status" value="1"/>
</dbReference>
<dbReference type="EC" id="1.14.11.18" evidence="2"/>
<comment type="caution">
    <text evidence="5">The sequence shown here is derived from an EMBL/GenBank/DDBJ whole genome shotgun (WGS) entry which is preliminary data.</text>
</comment>
<evidence type="ECO:0000256" key="1">
    <source>
        <dbReference type="ARBA" id="ARBA00005830"/>
    </source>
</evidence>
<sequence>MHLWWTIQPLEIMQKIHEIQCISLSFIVVSYNWSTIIGRIGSWIMSSMVKHLVLTNDTGNLTINQRIFYETNGYLMIPKLVSYDVLNKCSQRFDELAAGKVEKGQMIIMRDVTDRKSVNKVQDINHDPVFREYIGNETILDIAQAFTGPNIMAVHSMLIAKPPDSGSNSSRHPPHQDLYYFPFRPADRIVAAWTAIEPCDKENGCLFVSPGSHIPRKLYMHNYPKDSNANNKFYHGIHDLPESTNWIDLEMEPGDTVFFHPHLIHGSGVNKSTRTRKAISCHYADAGCKYIDVRGTIQEPIRNEVIELIKKKYPGVELEYQQIWSLKSSLVRGVRSSL</sequence>
<keyword evidence="6" id="KW-1185">Reference proteome</keyword>
<evidence type="ECO:0000313" key="5">
    <source>
        <dbReference type="EMBL" id="KAK0174652.1"/>
    </source>
</evidence>
<comment type="similarity">
    <text evidence="1">Belongs to the PhyH family.</text>
</comment>
<evidence type="ECO:0000256" key="2">
    <source>
        <dbReference type="ARBA" id="ARBA00034809"/>
    </source>
</evidence>
<dbReference type="InterPro" id="IPR047128">
    <property type="entry name" value="PhyH"/>
</dbReference>
<accession>A0AA39FRU1</accession>
<evidence type="ECO:0000313" key="6">
    <source>
        <dbReference type="Proteomes" id="UP001168972"/>
    </source>
</evidence>
<organism evidence="5 6">
    <name type="scientific">Microctonus hyperodae</name>
    <name type="common">Parasitoid wasp</name>
    <dbReference type="NCBI Taxonomy" id="165561"/>
    <lineage>
        <taxon>Eukaryota</taxon>
        <taxon>Metazoa</taxon>
        <taxon>Ecdysozoa</taxon>
        <taxon>Arthropoda</taxon>
        <taxon>Hexapoda</taxon>
        <taxon>Insecta</taxon>
        <taxon>Pterygota</taxon>
        <taxon>Neoptera</taxon>
        <taxon>Endopterygota</taxon>
        <taxon>Hymenoptera</taxon>
        <taxon>Apocrita</taxon>
        <taxon>Ichneumonoidea</taxon>
        <taxon>Braconidae</taxon>
        <taxon>Euphorinae</taxon>
        <taxon>Microctonus</taxon>
    </lineage>
</organism>
<dbReference type="Proteomes" id="UP001168972">
    <property type="component" value="Unassembled WGS sequence"/>
</dbReference>
<name>A0AA39FRU1_MICHY</name>
<dbReference type="SUPFAM" id="SSF51197">
    <property type="entry name" value="Clavaminate synthase-like"/>
    <property type="match status" value="1"/>
</dbReference>
<gene>
    <name evidence="5" type="ORF">PV327_010404</name>
</gene>
<evidence type="ECO:0000256" key="4">
    <source>
        <dbReference type="ARBA" id="ARBA00034924"/>
    </source>
</evidence>
<dbReference type="InterPro" id="IPR008775">
    <property type="entry name" value="Phytyl_CoA_dOase-like"/>
</dbReference>
<protein>
    <recommendedName>
        <fullName evidence="2">phytanoyl-CoA dioxygenase</fullName>
        <ecNumber evidence="2">1.14.11.18</ecNumber>
    </recommendedName>
    <alternativeName>
        <fullName evidence="3">Phytanic acid oxidase</fullName>
    </alternativeName>
    <alternativeName>
        <fullName evidence="4">Phytanoyl-CoA alpha-hydroxylase</fullName>
    </alternativeName>
</protein>
<reference evidence="5" key="2">
    <citation type="submission" date="2023-03" db="EMBL/GenBank/DDBJ databases">
        <authorList>
            <person name="Inwood S.N."/>
            <person name="Skelly J.G."/>
            <person name="Guhlin J."/>
            <person name="Harrop T.W.R."/>
            <person name="Goldson S.G."/>
            <person name="Dearden P.K."/>
        </authorList>
    </citation>
    <scope>NUCLEOTIDE SEQUENCE</scope>
    <source>
        <strain evidence="5">Lincoln</strain>
        <tissue evidence="5">Whole body</tissue>
    </source>
</reference>
<dbReference type="AlphaFoldDB" id="A0AA39FRU1"/>
<evidence type="ECO:0000256" key="3">
    <source>
        <dbReference type="ARBA" id="ARBA00034921"/>
    </source>
</evidence>